<protein>
    <recommendedName>
        <fullName evidence="6">2-succinyl-5-enolpyruvyl-6-hydroxy-3-cyclohexene-1-carboxylate synthase</fullName>
        <shortName evidence="6">SEPHCHC synthase</shortName>
        <ecNumber evidence="6">2.2.1.9</ecNumber>
    </recommendedName>
</protein>
<keyword evidence="3 6" id="KW-0460">Magnesium</keyword>
<dbReference type="HAMAP" id="MF_01659">
    <property type="entry name" value="MenD"/>
    <property type="match status" value="1"/>
</dbReference>
<dbReference type="Pfam" id="PF16582">
    <property type="entry name" value="TPP_enzyme_M_2"/>
    <property type="match status" value="1"/>
</dbReference>
<dbReference type="PIRSF" id="PIRSF004983">
    <property type="entry name" value="MenD"/>
    <property type="match status" value="1"/>
</dbReference>
<evidence type="ECO:0000256" key="2">
    <source>
        <dbReference type="ARBA" id="ARBA00022723"/>
    </source>
</evidence>
<feature type="domain" description="Thiamine pyrophosphate enzyme N-terminal TPP-binding" evidence="8">
    <location>
        <begin position="13"/>
        <end position="126"/>
    </location>
</feature>
<comment type="caution">
    <text evidence="10">The sequence shown here is derived from an EMBL/GenBank/DDBJ whole genome shotgun (WGS) entry which is preliminary data.</text>
</comment>
<keyword evidence="11" id="KW-1185">Reference proteome</keyword>
<evidence type="ECO:0000256" key="1">
    <source>
        <dbReference type="ARBA" id="ARBA00022679"/>
    </source>
</evidence>
<dbReference type="GO" id="GO:0030145">
    <property type="term" value="F:manganese ion binding"/>
    <property type="evidence" value="ECO:0007669"/>
    <property type="project" value="UniProtKB-UniRule"/>
</dbReference>
<evidence type="ECO:0000313" key="10">
    <source>
        <dbReference type="EMBL" id="MCM1983728.1"/>
    </source>
</evidence>
<dbReference type="AlphaFoldDB" id="A0ABD4T5M9"/>
<evidence type="ECO:0000256" key="5">
    <source>
        <dbReference type="ARBA" id="ARBA00023211"/>
    </source>
</evidence>
<evidence type="ECO:0000256" key="3">
    <source>
        <dbReference type="ARBA" id="ARBA00022842"/>
    </source>
</evidence>
<dbReference type="InterPro" id="IPR004433">
    <property type="entry name" value="MenaQ_synth_MenD"/>
</dbReference>
<dbReference type="InterPro" id="IPR012001">
    <property type="entry name" value="Thiamin_PyroP_enz_TPP-bd_dom"/>
</dbReference>
<dbReference type="CDD" id="cd02009">
    <property type="entry name" value="TPP_SHCHC_synthase"/>
    <property type="match status" value="1"/>
</dbReference>
<dbReference type="GO" id="GO:0030976">
    <property type="term" value="F:thiamine pyrophosphate binding"/>
    <property type="evidence" value="ECO:0007669"/>
    <property type="project" value="UniProtKB-UniRule"/>
</dbReference>
<dbReference type="Gene3D" id="3.40.50.970">
    <property type="match status" value="2"/>
</dbReference>
<evidence type="ECO:0000256" key="6">
    <source>
        <dbReference type="HAMAP-Rule" id="MF_01659"/>
    </source>
</evidence>
<evidence type="ECO:0000256" key="4">
    <source>
        <dbReference type="ARBA" id="ARBA00023052"/>
    </source>
</evidence>
<dbReference type="EC" id="2.2.1.9" evidence="6"/>
<dbReference type="PANTHER" id="PTHR42916">
    <property type="entry name" value="2-SUCCINYL-5-ENOLPYRUVYL-6-HYDROXY-3-CYCLOHEXENE-1-CARBOXYLATE SYNTHASE"/>
    <property type="match status" value="1"/>
</dbReference>
<evidence type="ECO:0000259" key="9">
    <source>
        <dbReference type="Pfam" id="PF16582"/>
    </source>
</evidence>
<dbReference type="PANTHER" id="PTHR42916:SF1">
    <property type="entry name" value="PROTEIN PHYLLO, CHLOROPLASTIC"/>
    <property type="match status" value="1"/>
</dbReference>
<evidence type="ECO:0000259" key="8">
    <source>
        <dbReference type="Pfam" id="PF02776"/>
    </source>
</evidence>
<evidence type="ECO:0000313" key="11">
    <source>
        <dbReference type="Proteomes" id="UP000031561"/>
    </source>
</evidence>
<dbReference type="Proteomes" id="UP000031561">
    <property type="component" value="Unassembled WGS sequence"/>
</dbReference>
<dbReference type="GO" id="GO:0000287">
    <property type="term" value="F:magnesium ion binding"/>
    <property type="evidence" value="ECO:0007669"/>
    <property type="project" value="UniProtKB-UniRule"/>
</dbReference>
<dbReference type="EMBL" id="JTHE03000076">
    <property type="protein sequence ID" value="MCM1983728.1"/>
    <property type="molecule type" value="Genomic_DNA"/>
</dbReference>
<comment type="function">
    <text evidence="6">Catalyzes the thiamine diphosphate-dependent decarboxylation of 2-oxoglutarate and the subsequent addition of the resulting succinic semialdehyde-thiamine pyrophosphate anion to isochorismate to yield 2-succinyl-5-enolpyruvyl-6-hydroxy-3-cyclohexene-1-carboxylate (SEPHCHC).</text>
</comment>
<dbReference type="NCBIfam" id="TIGR00173">
    <property type="entry name" value="menD"/>
    <property type="match status" value="1"/>
</dbReference>
<organism evidence="10 11">
    <name type="scientific">Lyngbya confervoides BDU141951</name>
    <dbReference type="NCBI Taxonomy" id="1574623"/>
    <lineage>
        <taxon>Bacteria</taxon>
        <taxon>Bacillati</taxon>
        <taxon>Cyanobacteriota</taxon>
        <taxon>Cyanophyceae</taxon>
        <taxon>Oscillatoriophycideae</taxon>
        <taxon>Oscillatoriales</taxon>
        <taxon>Microcoleaceae</taxon>
        <taxon>Lyngbya</taxon>
    </lineage>
</organism>
<sequence length="584" mass="65452">MPIDFSNCNTLWASVLVETLVRLGLKMAVISPGSRSAPLAMAFAQHPQLQTLPILDERSAGFFALGHGRRRGLPGVLVCTSGTAGANFYPALIEARESRVPLLILTADRPPELRHCHAGQAIDQLKLFADYPVWQAELAVPNPDHLTYLRQTLIHAWQKCQWPVPGPVHLNCPFRDPLVPTPEAQIQALQHQWSDQDFFQQVDPPRFPHLQLSADQLPWQTWRACDRGLIIAGPAQPRDPALYCAAIAALAQQLQWPVLAEGLSPLRNHAPINPCLISTYAIALRNPDLRASLQPEQVIRIGELPTCKELRQWLAPLEIPQWVIDPSDQNLDATHGSTVHLRIEISALPQPSPDLPRSRAHQPEFLQRWLRLDQRISRSIAQTMHQENGLRESKIPWILAHHLPPQTPLFISNSTPVREVEWVWPQTNSKIQPYFNRGANGIDGILSTALGLAYGDRPAVLLTGDLAFLHDINGLLQGPRWTGHLSIVLINNQGGGIFGLLPIAQFNPPFEEFFATPQRVNFAALCQAYGAQYQFVTSWEELVTLINPLPPTGIRVLELHCDRAQDARWRQDQFSRWMQPPSTP</sequence>
<proteinExistence type="inferred from homology"/>
<comment type="cofactor">
    <cofactor evidence="6">
        <name>Mg(2+)</name>
        <dbReference type="ChEBI" id="CHEBI:18420"/>
    </cofactor>
    <cofactor evidence="6">
        <name>Mn(2+)</name>
        <dbReference type="ChEBI" id="CHEBI:29035"/>
    </cofactor>
</comment>
<comment type="similarity">
    <text evidence="6">Belongs to the TPP enzyme family. MenD subfamily.</text>
</comment>
<keyword evidence="4 6" id="KW-0786">Thiamine pyrophosphate</keyword>
<dbReference type="InterPro" id="IPR029061">
    <property type="entry name" value="THDP-binding"/>
</dbReference>
<dbReference type="SUPFAM" id="SSF52518">
    <property type="entry name" value="Thiamin diphosphate-binding fold (THDP-binding)"/>
    <property type="match status" value="2"/>
</dbReference>
<accession>A0ABD4T5M9</accession>
<gene>
    <name evidence="6 10" type="primary">menD</name>
    <name evidence="10" type="ORF">QQ91_0012960</name>
</gene>
<feature type="domain" description="Menaquinone biosynthesis protein MenD middle" evidence="9">
    <location>
        <begin position="209"/>
        <end position="411"/>
    </location>
</feature>
<dbReference type="CDD" id="cd07037">
    <property type="entry name" value="TPP_PYR_MenD"/>
    <property type="match status" value="1"/>
</dbReference>
<keyword evidence="1 6" id="KW-0808">Transferase</keyword>
<dbReference type="InterPro" id="IPR011766">
    <property type="entry name" value="TPP_enzyme_TPP-bd"/>
</dbReference>
<dbReference type="GO" id="GO:0070204">
    <property type="term" value="F:2-succinyl-5-enolpyruvyl-6-hydroxy-3-cyclohexene-1-carboxylic-acid synthase activity"/>
    <property type="evidence" value="ECO:0007669"/>
    <property type="project" value="UniProtKB-UniRule"/>
</dbReference>
<reference evidence="10 11" key="1">
    <citation type="journal article" date="2015" name="Genome Announc.">
        <title>Draft Genome Sequence of Filamentous Marine Cyanobacterium Lyngbya confervoides Strain BDU141951.</title>
        <authorList>
            <person name="Chandrababunaidu M.M."/>
            <person name="Sen D."/>
            <person name="Tripathy S."/>
        </authorList>
    </citation>
    <scope>NUCLEOTIDE SEQUENCE [LARGE SCALE GENOMIC DNA]</scope>
    <source>
        <strain evidence="10 11">BDU141951</strain>
    </source>
</reference>
<dbReference type="Pfam" id="PF02775">
    <property type="entry name" value="TPP_enzyme_C"/>
    <property type="match status" value="1"/>
</dbReference>
<comment type="catalytic activity">
    <reaction evidence="6">
        <text>isochorismate + 2-oxoglutarate + H(+) = 5-enolpyruvoyl-6-hydroxy-2-succinyl-cyclohex-3-ene-1-carboxylate + CO2</text>
        <dbReference type="Rhea" id="RHEA:25593"/>
        <dbReference type="ChEBI" id="CHEBI:15378"/>
        <dbReference type="ChEBI" id="CHEBI:16526"/>
        <dbReference type="ChEBI" id="CHEBI:16810"/>
        <dbReference type="ChEBI" id="CHEBI:29780"/>
        <dbReference type="ChEBI" id="CHEBI:58818"/>
        <dbReference type="EC" id="2.2.1.9"/>
    </reaction>
</comment>
<dbReference type="InterPro" id="IPR032264">
    <property type="entry name" value="MenD_middle"/>
</dbReference>
<feature type="domain" description="Thiamine pyrophosphate enzyme TPP-binding" evidence="7">
    <location>
        <begin position="446"/>
        <end position="544"/>
    </location>
</feature>
<dbReference type="Gene3D" id="3.40.50.1220">
    <property type="entry name" value="TPP-binding domain"/>
    <property type="match status" value="1"/>
</dbReference>
<comment type="cofactor">
    <cofactor evidence="6">
        <name>thiamine diphosphate</name>
        <dbReference type="ChEBI" id="CHEBI:58937"/>
    </cofactor>
    <text evidence="6">Binds 1 thiamine pyrophosphate per subunit.</text>
</comment>
<dbReference type="RefSeq" id="WP_166282674.1">
    <property type="nucleotide sequence ID" value="NZ_JTHE03000076.1"/>
</dbReference>
<name>A0ABD4T5M9_9CYAN</name>
<comment type="pathway">
    <text evidence="6">Cofactor biosynthesis; phylloquinone biosynthesis.</text>
</comment>
<dbReference type="GO" id="GO:0042372">
    <property type="term" value="P:phylloquinone biosynthetic process"/>
    <property type="evidence" value="ECO:0007669"/>
    <property type="project" value="UniProtKB-UniRule"/>
</dbReference>
<keyword evidence="5 6" id="KW-0464">Manganese</keyword>
<comment type="subunit">
    <text evidence="6">Homodimer.</text>
</comment>
<dbReference type="Pfam" id="PF02776">
    <property type="entry name" value="TPP_enzyme_N"/>
    <property type="match status" value="1"/>
</dbReference>
<keyword evidence="2 6" id="KW-0479">Metal-binding</keyword>
<evidence type="ECO:0000259" key="7">
    <source>
        <dbReference type="Pfam" id="PF02775"/>
    </source>
</evidence>
<comment type="pathway">
    <text evidence="6">Quinol/quinone metabolism; 1,4-dihydroxy-2-naphthoate biosynthesis; 1,4-dihydroxy-2-naphthoate from chorismate: step 2/7.</text>
</comment>